<proteinExistence type="predicted"/>
<evidence type="ECO:0000313" key="8">
    <source>
        <dbReference type="Proteomes" id="UP001597176"/>
    </source>
</evidence>
<evidence type="ECO:0000256" key="2">
    <source>
        <dbReference type="ARBA" id="ARBA00022692"/>
    </source>
</evidence>
<accession>A0ABW3WXH2</accession>
<comment type="subcellular location">
    <subcellularLocation>
        <location evidence="1">Membrane</location>
        <topology evidence="1">Multi-pass membrane protein</topology>
    </subcellularLocation>
</comment>
<sequence>MLNTPPGYDPAGYAERYGTGFPPNLPIPFVRASLGARFVAYLLDILFILGFTALLTLAIAVLGLLTFGLGWTLFAILPASGILYSAVTVGGASQSTWGMRMMGLRVVSPASGVRVDFITAAIHALLFYVAISTFLLWFVDILFGLMRPDRRLGHDVLVGLAVIRAG</sequence>
<evidence type="ECO:0000256" key="5">
    <source>
        <dbReference type="SAM" id="Phobius"/>
    </source>
</evidence>
<protein>
    <submittedName>
        <fullName evidence="7">RDD family protein</fullName>
    </submittedName>
</protein>
<evidence type="ECO:0000256" key="4">
    <source>
        <dbReference type="ARBA" id="ARBA00023136"/>
    </source>
</evidence>
<dbReference type="EMBL" id="JBHTND010000007">
    <property type="protein sequence ID" value="MFD1301324.1"/>
    <property type="molecule type" value="Genomic_DNA"/>
</dbReference>
<dbReference type="Proteomes" id="UP001597176">
    <property type="component" value="Unassembled WGS sequence"/>
</dbReference>
<evidence type="ECO:0000256" key="1">
    <source>
        <dbReference type="ARBA" id="ARBA00004141"/>
    </source>
</evidence>
<dbReference type="Pfam" id="PF06271">
    <property type="entry name" value="RDD"/>
    <property type="match status" value="1"/>
</dbReference>
<feature type="transmembrane region" description="Helical" evidence="5">
    <location>
        <begin position="72"/>
        <end position="97"/>
    </location>
</feature>
<evidence type="ECO:0000259" key="6">
    <source>
        <dbReference type="Pfam" id="PF06271"/>
    </source>
</evidence>
<feature type="transmembrane region" description="Helical" evidence="5">
    <location>
        <begin position="38"/>
        <end position="65"/>
    </location>
</feature>
<dbReference type="RefSeq" id="WP_238208922.1">
    <property type="nucleotide sequence ID" value="NZ_JBHTND010000007.1"/>
</dbReference>
<keyword evidence="8" id="KW-1185">Reference proteome</keyword>
<organism evidence="7 8">
    <name type="scientific">Methylobacterium marchantiae</name>
    <dbReference type="NCBI Taxonomy" id="600331"/>
    <lineage>
        <taxon>Bacteria</taxon>
        <taxon>Pseudomonadati</taxon>
        <taxon>Pseudomonadota</taxon>
        <taxon>Alphaproteobacteria</taxon>
        <taxon>Hyphomicrobiales</taxon>
        <taxon>Methylobacteriaceae</taxon>
        <taxon>Methylobacterium</taxon>
    </lineage>
</organism>
<keyword evidence="3 5" id="KW-1133">Transmembrane helix</keyword>
<reference evidence="8" key="1">
    <citation type="journal article" date="2019" name="Int. J. Syst. Evol. Microbiol.">
        <title>The Global Catalogue of Microorganisms (GCM) 10K type strain sequencing project: providing services to taxonomists for standard genome sequencing and annotation.</title>
        <authorList>
            <consortium name="The Broad Institute Genomics Platform"/>
            <consortium name="The Broad Institute Genome Sequencing Center for Infectious Disease"/>
            <person name="Wu L."/>
            <person name="Ma J."/>
        </authorList>
    </citation>
    <scope>NUCLEOTIDE SEQUENCE [LARGE SCALE GENOMIC DNA]</scope>
    <source>
        <strain evidence="8">CCUG 56108</strain>
    </source>
</reference>
<evidence type="ECO:0000256" key="3">
    <source>
        <dbReference type="ARBA" id="ARBA00022989"/>
    </source>
</evidence>
<feature type="domain" description="RDD" evidence="6">
    <location>
        <begin position="32"/>
        <end position="158"/>
    </location>
</feature>
<dbReference type="InterPro" id="IPR010432">
    <property type="entry name" value="RDD"/>
</dbReference>
<gene>
    <name evidence="7" type="ORF">ACFQ4G_06955</name>
</gene>
<feature type="transmembrane region" description="Helical" evidence="5">
    <location>
        <begin position="117"/>
        <end position="143"/>
    </location>
</feature>
<keyword evidence="2 5" id="KW-0812">Transmembrane</keyword>
<comment type="caution">
    <text evidence="7">The sequence shown here is derived from an EMBL/GenBank/DDBJ whole genome shotgun (WGS) entry which is preliminary data.</text>
</comment>
<name>A0ABW3WXH2_9HYPH</name>
<evidence type="ECO:0000313" key="7">
    <source>
        <dbReference type="EMBL" id="MFD1301324.1"/>
    </source>
</evidence>
<keyword evidence="4 5" id="KW-0472">Membrane</keyword>